<proteinExistence type="predicted"/>
<evidence type="ECO:0000313" key="1">
    <source>
        <dbReference type="EMBL" id="VDO99943.1"/>
    </source>
</evidence>
<reference evidence="1 2" key="2">
    <citation type="submission" date="2018-11" db="EMBL/GenBank/DDBJ databases">
        <authorList>
            <consortium name="Pathogen Informatics"/>
        </authorList>
    </citation>
    <scope>NUCLEOTIDE SEQUENCE [LARGE SCALE GENOMIC DNA]</scope>
</reference>
<dbReference type="WBParaSite" id="SBAD_0000322801-mRNA-1">
    <property type="protein sequence ID" value="SBAD_0000322801-mRNA-1"/>
    <property type="gene ID" value="SBAD_0000322801"/>
</dbReference>
<name>A0A183IHI7_9BILA</name>
<dbReference type="EMBL" id="UZAM01007560">
    <property type="protein sequence ID" value="VDO99943.1"/>
    <property type="molecule type" value="Genomic_DNA"/>
</dbReference>
<organism evidence="3">
    <name type="scientific">Soboliphyme baturini</name>
    <dbReference type="NCBI Taxonomy" id="241478"/>
    <lineage>
        <taxon>Eukaryota</taxon>
        <taxon>Metazoa</taxon>
        <taxon>Ecdysozoa</taxon>
        <taxon>Nematoda</taxon>
        <taxon>Enoplea</taxon>
        <taxon>Dorylaimia</taxon>
        <taxon>Dioctophymatida</taxon>
        <taxon>Dioctophymatoidea</taxon>
        <taxon>Soboliphymatidae</taxon>
        <taxon>Soboliphyme</taxon>
    </lineage>
</organism>
<protein>
    <submittedName>
        <fullName evidence="3">Adaptin_N domain-containing protein</fullName>
    </submittedName>
</protein>
<sequence length="87" mass="9820">MFFDMGSRIRTPAGDDWLFEAQVLPEILKHLNVISRKLTNVRAALCCLDILLRRSAPNLAKEIVDVMISIEGSDDDLHESLQIKAEL</sequence>
<gene>
    <name evidence="1" type="ORF">SBAD_LOCUS3082</name>
</gene>
<accession>A0A183IHI7</accession>
<dbReference type="Proteomes" id="UP000270296">
    <property type="component" value="Unassembled WGS sequence"/>
</dbReference>
<evidence type="ECO:0000313" key="3">
    <source>
        <dbReference type="WBParaSite" id="SBAD_0000322801-mRNA-1"/>
    </source>
</evidence>
<dbReference type="AlphaFoldDB" id="A0A183IHI7"/>
<reference evidence="3" key="1">
    <citation type="submission" date="2016-06" db="UniProtKB">
        <authorList>
            <consortium name="WormBaseParasite"/>
        </authorList>
    </citation>
    <scope>IDENTIFICATION</scope>
</reference>
<evidence type="ECO:0000313" key="2">
    <source>
        <dbReference type="Proteomes" id="UP000270296"/>
    </source>
</evidence>
<keyword evidence="2" id="KW-1185">Reference proteome</keyword>